<dbReference type="GO" id="GO:0004672">
    <property type="term" value="F:protein kinase activity"/>
    <property type="evidence" value="ECO:0007669"/>
    <property type="project" value="InterPro"/>
</dbReference>
<dbReference type="GO" id="GO:0005524">
    <property type="term" value="F:ATP binding"/>
    <property type="evidence" value="ECO:0007669"/>
    <property type="project" value="InterPro"/>
</dbReference>
<dbReference type="PANTHER" id="PTHR11909">
    <property type="entry name" value="CASEIN KINASE-RELATED"/>
    <property type="match status" value="1"/>
</dbReference>
<feature type="domain" description="Protein kinase" evidence="1">
    <location>
        <begin position="1"/>
        <end position="138"/>
    </location>
</feature>
<accession>A0A914XWA9</accession>
<dbReference type="PROSITE" id="PS50011">
    <property type="entry name" value="PROTEIN_KINASE_DOM"/>
    <property type="match status" value="1"/>
</dbReference>
<reference evidence="3" key="1">
    <citation type="submission" date="2022-11" db="UniProtKB">
        <authorList>
            <consortium name="WormBaseParasite"/>
        </authorList>
    </citation>
    <scope>IDENTIFICATION</scope>
</reference>
<dbReference type="InterPro" id="IPR011009">
    <property type="entry name" value="Kinase-like_dom_sf"/>
</dbReference>
<evidence type="ECO:0000313" key="2">
    <source>
        <dbReference type="Proteomes" id="UP000887577"/>
    </source>
</evidence>
<dbReference type="Gene3D" id="1.10.510.10">
    <property type="entry name" value="Transferase(Phosphotransferase) domain 1"/>
    <property type="match status" value="1"/>
</dbReference>
<keyword evidence="2" id="KW-1185">Reference proteome</keyword>
<proteinExistence type="predicted"/>
<evidence type="ECO:0000259" key="1">
    <source>
        <dbReference type="PROSITE" id="PS50011"/>
    </source>
</evidence>
<dbReference type="WBParaSite" id="PSU_v2.g11243.t1">
    <property type="protein sequence ID" value="PSU_v2.g11243.t1"/>
    <property type="gene ID" value="PSU_v2.g11243"/>
</dbReference>
<name>A0A914XWA9_9BILA</name>
<dbReference type="InterPro" id="IPR050235">
    <property type="entry name" value="CK1_Ser-Thr_kinase"/>
</dbReference>
<organism evidence="2 3">
    <name type="scientific">Panagrolaimus superbus</name>
    <dbReference type="NCBI Taxonomy" id="310955"/>
    <lineage>
        <taxon>Eukaryota</taxon>
        <taxon>Metazoa</taxon>
        <taxon>Ecdysozoa</taxon>
        <taxon>Nematoda</taxon>
        <taxon>Chromadorea</taxon>
        <taxon>Rhabditida</taxon>
        <taxon>Tylenchina</taxon>
        <taxon>Panagrolaimomorpha</taxon>
        <taxon>Panagrolaimoidea</taxon>
        <taxon>Panagrolaimidae</taxon>
        <taxon>Panagrolaimus</taxon>
    </lineage>
</organism>
<sequence>MLNVIEQIHQLGFIHCRIRPHTFITGLKPRERYMLFIINFSLARMANPTRAETIISRTPPQIFDRYAPRCQHFGLPYHRRDDLESWFYICCDLFHPHFLPWSSDKRLKSQQMAELKEKLMKGELFHRYAMENFQIIIF</sequence>
<protein>
    <submittedName>
        <fullName evidence="3">Protein kinase domain-containing protein</fullName>
    </submittedName>
</protein>
<evidence type="ECO:0000313" key="3">
    <source>
        <dbReference type="WBParaSite" id="PSU_v2.g11243.t1"/>
    </source>
</evidence>
<dbReference type="AlphaFoldDB" id="A0A914XWA9"/>
<dbReference type="SUPFAM" id="SSF56112">
    <property type="entry name" value="Protein kinase-like (PK-like)"/>
    <property type="match status" value="1"/>
</dbReference>
<dbReference type="InterPro" id="IPR000719">
    <property type="entry name" value="Prot_kinase_dom"/>
</dbReference>
<dbReference type="Proteomes" id="UP000887577">
    <property type="component" value="Unplaced"/>
</dbReference>